<evidence type="ECO:0000259" key="7">
    <source>
        <dbReference type="PROSITE" id="PS50860"/>
    </source>
</evidence>
<dbReference type="PANTHER" id="PTHR43462">
    <property type="entry name" value="ALANYL-TRNA EDITING PROTEIN"/>
    <property type="match status" value="1"/>
</dbReference>
<evidence type="ECO:0000256" key="1">
    <source>
        <dbReference type="ARBA" id="ARBA00001947"/>
    </source>
</evidence>
<dbReference type="Proteomes" id="UP001501337">
    <property type="component" value="Unassembled WGS sequence"/>
</dbReference>
<evidence type="ECO:0000256" key="2">
    <source>
        <dbReference type="ARBA" id="ARBA00004496"/>
    </source>
</evidence>
<dbReference type="InterPro" id="IPR012947">
    <property type="entry name" value="tRNA_SAD"/>
</dbReference>
<proteinExistence type="predicted"/>
<evidence type="ECO:0000313" key="8">
    <source>
        <dbReference type="EMBL" id="GAA3945849.1"/>
    </source>
</evidence>
<dbReference type="SUPFAM" id="SSF55186">
    <property type="entry name" value="ThrRS/AlaRS common domain"/>
    <property type="match status" value="1"/>
</dbReference>
<dbReference type="InterPro" id="IPR018163">
    <property type="entry name" value="Thr/Ala-tRNA-synth_IIc_edit"/>
</dbReference>
<sequence>MPESAIQTRDLFNENPYQHLFNAHVLAFSERGVALDETFFYPTGGGQPGDCGQLLLSDSSTVKVVSTERDPLLRTVIWHQLEGGAEVRVGMKVQGCLDWERRYQHMRMHTCLHLLSAIVNAPVTGCSISVDKGRLDFDLPDSSLDKQQITSQLNELISAALEVRTHEFSIDDYSDIVKITRTQAVALPATEGMVRVVDIQGIDIQPCGGTHVLNTSEIGVVFCEKIEKKSRHNRRVILRFA</sequence>
<dbReference type="EMBL" id="BAABBO010000001">
    <property type="protein sequence ID" value="GAA3945849.1"/>
    <property type="molecule type" value="Genomic_DNA"/>
</dbReference>
<comment type="caution">
    <text evidence="8">The sequence shown here is derived from an EMBL/GenBank/DDBJ whole genome shotgun (WGS) entry which is preliminary data.</text>
</comment>
<dbReference type="SMART" id="SM00863">
    <property type="entry name" value="tRNA_SAD"/>
    <property type="match status" value="1"/>
</dbReference>
<accession>A0ABP7NH45</accession>
<gene>
    <name evidence="8" type="ORF">GCM10022278_01260</name>
</gene>
<evidence type="ECO:0000256" key="6">
    <source>
        <dbReference type="ARBA" id="ARBA00032577"/>
    </source>
</evidence>
<feature type="domain" description="Alanyl-transfer RNA synthetases family profile" evidence="7">
    <location>
        <begin position="1"/>
        <end position="241"/>
    </location>
</feature>
<dbReference type="InterPro" id="IPR018164">
    <property type="entry name" value="Ala-tRNA-synth_IIc_N"/>
</dbReference>
<keyword evidence="5" id="KW-0862">Zinc</keyword>
<dbReference type="Pfam" id="PF07973">
    <property type="entry name" value="tRNA_SAD"/>
    <property type="match status" value="1"/>
</dbReference>
<comment type="cofactor">
    <cofactor evidence="1">
        <name>Zn(2+)</name>
        <dbReference type="ChEBI" id="CHEBI:29105"/>
    </cofactor>
</comment>
<dbReference type="Gene3D" id="3.30.980.10">
    <property type="entry name" value="Threonyl-trna Synthetase, Chain A, domain 2"/>
    <property type="match status" value="1"/>
</dbReference>
<reference evidence="9" key="1">
    <citation type="journal article" date="2019" name="Int. J. Syst. Evol. Microbiol.">
        <title>The Global Catalogue of Microorganisms (GCM) 10K type strain sequencing project: providing services to taxonomists for standard genome sequencing and annotation.</title>
        <authorList>
            <consortium name="The Broad Institute Genomics Platform"/>
            <consortium name="The Broad Institute Genome Sequencing Center for Infectious Disease"/>
            <person name="Wu L."/>
            <person name="Ma J."/>
        </authorList>
    </citation>
    <scope>NUCLEOTIDE SEQUENCE [LARGE SCALE GENOMIC DNA]</scope>
    <source>
        <strain evidence="9">JCM 17555</strain>
    </source>
</reference>
<evidence type="ECO:0000256" key="5">
    <source>
        <dbReference type="ARBA" id="ARBA00022833"/>
    </source>
</evidence>
<dbReference type="Pfam" id="PF01411">
    <property type="entry name" value="tRNA-synt_2c"/>
    <property type="match status" value="1"/>
</dbReference>
<dbReference type="PANTHER" id="PTHR43462:SF1">
    <property type="entry name" value="ALANYL-TRNA EDITING PROTEIN AARSD1"/>
    <property type="match status" value="1"/>
</dbReference>
<evidence type="ECO:0000256" key="4">
    <source>
        <dbReference type="ARBA" id="ARBA00022723"/>
    </source>
</evidence>
<dbReference type="InterPro" id="IPR018165">
    <property type="entry name" value="Ala-tRNA-synth_IIc_core"/>
</dbReference>
<evidence type="ECO:0000256" key="3">
    <source>
        <dbReference type="ARBA" id="ARBA00017959"/>
    </source>
</evidence>
<dbReference type="InterPro" id="IPR051335">
    <property type="entry name" value="Alanyl-tRNA_Editing_Enzymes"/>
</dbReference>
<keyword evidence="9" id="KW-1185">Reference proteome</keyword>
<keyword evidence="4" id="KW-0479">Metal-binding</keyword>
<dbReference type="RefSeq" id="WP_344802238.1">
    <property type="nucleotide sequence ID" value="NZ_BAABBO010000001.1"/>
</dbReference>
<name>A0ABP7NH45_9GAMM</name>
<dbReference type="PROSITE" id="PS50860">
    <property type="entry name" value="AA_TRNA_LIGASE_II_ALA"/>
    <property type="match status" value="1"/>
</dbReference>
<dbReference type="InterPro" id="IPR009000">
    <property type="entry name" value="Transl_B-barrel_sf"/>
</dbReference>
<evidence type="ECO:0000313" key="9">
    <source>
        <dbReference type="Proteomes" id="UP001501337"/>
    </source>
</evidence>
<organism evidence="8 9">
    <name type="scientific">Allohahella marinimesophila</name>
    <dbReference type="NCBI Taxonomy" id="1054972"/>
    <lineage>
        <taxon>Bacteria</taxon>
        <taxon>Pseudomonadati</taxon>
        <taxon>Pseudomonadota</taxon>
        <taxon>Gammaproteobacteria</taxon>
        <taxon>Oceanospirillales</taxon>
        <taxon>Hahellaceae</taxon>
        <taxon>Allohahella</taxon>
    </lineage>
</organism>
<dbReference type="SUPFAM" id="SSF50447">
    <property type="entry name" value="Translation proteins"/>
    <property type="match status" value="1"/>
</dbReference>
<dbReference type="Gene3D" id="2.40.30.130">
    <property type="match status" value="1"/>
</dbReference>
<comment type="subcellular location">
    <subcellularLocation>
        <location evidence="2">Cytoplasm</location>
    </subcellularLocation>
</comment>
<protein>
    <recommendedName>
        <fullName evidence="3">Alanine--tRNA ligase</fullName>
    </recommendedName>
    <alternativeName>
        <fullName evidence="6">Alanyl-tRNA synthetase</fullName>
    </alternativeName>
</protein>